<evidence type="ECO:0000259" key="5">
    <source>
        <dbReference type="PROSITE" id="PS50102"/>
    </source>
</evidence>
<feature type="compositionally biased region" description="Low complexity" evidence="4">
    <location>
        <begin position="501"/>
        <end position="513"/>
    </location>
</feature>
<feature type="region of interest" description="Disordered" evidence="4">
    <location>
        <begin position="500"/>
        <end position="519"/>
    </location>
</feature>
<reference evidence="7" key="1">
    <citation type="journal article" date="2014" name="Proc. Natl. Acad. Sci. U.S.A.">
        <title>Extensive sampling of basidiomycete genomes demonstrates inadequacy of the white-rot/brown-rot paradigm for wood decay fungi.</title>
        <authorList>
            <person name="Riley R."/>
            <person name="Salamov A.A."/>
            <person name="Brown D.W."/>
            <person name="Nagy L.G."/>
            <person name="Floudas D."/>
            <person name="Held B.W."/>
            <person name="Levasseur A."/>
            <person name="Lombard V."/>
            <person name="Morin E."/>
            <person name="Otillar R."/>
            <person name="Lindquist E.A."/>
            <person name="Sun H."/>
            <person name="LaButti K.M."/>
            <person name="Schmutz J."/>
            <person name="Jabbour D."/>
            <person name="Luo H."/>
            <person name="Baker S.E."/>
            <person name="Pisabarro A.G."/>
            <person name="Walton J.D."/>
            <person name="Blanchette R.A."/>
            <person name="Henrissat B."/>
            <person name="Martin F."/>
            <person name="Cullen D."/>
            <person name="Hibbett D.S."/>
            <person name="Grigoriev I.V."/>
        </authorList>
    </citation>
    <scope>NUCLEOTIDE SEQUENCE [LARGE SCALE GENOMIC DNA]</scope>
    <source>
        <strain evidence="7">MUCL 33604</strain>
    </source>
</reference>
<name>A0A067Q2R9_9AGAM</name>
<accession>A0A067Q2R9</accession>
<feature type="compositionally biased region" description="Polar residues" evidence="4">
    <location>
        <begin position="750"/>
        <end position="759"/>
    </location>
</feature>
<feature type="region of interest" description="Disordered" evidence="4">
    <location>
        <begin position="717"/>
        <end position="759"/>
    </location>
</feature>
<feature type="domain" description="RRM" evidence="5">
    <location>
        <begin position="375"/>
        <end position="457"/>
    </location>
</feature>
<dbReference type="HOGENOM" id="CLU_318327_0_0_1"/>
<dbReference type="InterPro" id="IPR012677">
    <property type="entry name" value="Nucleotide-bd_a/b_plait_sf"/>
</dbReference>
<sequence>MRNGSPSDLDSSVPTHSPRPPSTLDSLRRGLLTPSPPISIDVVRATPSPASIGSGRPRITSAPTPSNSMVSDGSLVDDYYLISPTVGVSGTTSDRNDQSSSLGNSAKPESDAENSAALTSKKISPSAPPFIPSNSASFTTKDNTGLSTTPLKATGNSIYHSIHAPASLAATSNGPQQGQSTFSSTTGNSLAHSIHAPANANTSINSSNSTSASSVAHSVSSTSSSPATASSSLKTPNVYINGLPPNFPEEQLYHMTKDFGVVVSVRTFTRHVSERPTGYGFVLFETADAAERCIDALRRYRNLHPSFSKQVHKIPGTVFAAVNPPTGGISTQGSDLSSSGSVFDDYGRDPREMRVGEDASSFKARMERLKDGSSTNLYIEGLPLSIDEPTLAALVSPYTIKSSRFFQTKLSHPPRIIAFVRLETRPACEEIIERLHGRMVRGWNDAGCRISVRFADSNEQRELRKTERCVREGDNSPGRLTMAQAALLNLRGSDLRNTARSAYSASSPTLSSSNMGLQPEREKLPPHPLTMEFQQKQAQQREMNLLLETLKASGMSTAGLGGISASGGLGMGIGAMDAGSLMNEMASGWGTSVNAGPGGFTPAEQLLLQTHAHLQAQASLGMNAGVAGMRGSRQLDFLGQQQQARASKPGHGQYSPFTPSSAIELLPAMSEEEFHASSGQQQYQFQDTVDDYDAGYDAVPQGSGFGRPLLDRLGRRHQAQVPAGHRVPSGFHPSLSHQQHHHRDLPSAPPSNSNLANGRNIQHYSTPQLRQSQQPQQQQVSSLHVRATTLPGSHFSSGQPRDNGQPGAKVSGGDPGGGNLKIDSEGANSKFQNYIHSPEASPALTYASRTPSSSSFSPATPYFSGEGYGGYESAVRFAGNFGGNVGLSSGIGLGMAGLGIGIHGKGKARAVSHS</sequence>
<feature type="compositionally biased region" description="Polar residues" evidence="4">
    <location>
        <begin position="790"/>
        <end position="802"/>
    </location>
</feature>
<feature type="compositionally biased region" description="Low complexity" evidence="4">
    <location>
        <begin position="196"/>
        <end position="232"/>
    </location>
</feature>
<dbReference type="InterPro" id="IPR000504">
    <property type="entry name" value="RRM_dom"/>
</dbReference>
<dbReference type="PROSITE" id="PS50102">
    <property type="entry name" value="RRM"/>
    <property type="match status" value="2"/>
</dbReference>
<dbReference type="STRING" id="933084.A0A067Q2R9"/>
<keyword evidence="1" id="KW-0677">Repeat</keyword>
<evidence type="ECO:0000256" key="2">
    <source>
        <dbReference type="ARBA" id="ARBA00022884"/>
    </source>
</evidence>
<feature type="region of interest" description="Disordered" evidence="4">
    <location>
        <begin position="329"/>
        <end position="359"/>
    </location>
</feature>
<feature type="region of interest" description="Disordered" evidence="4">
    <location>
        <begin position="169"/>
        <end position="235"/>
    </location>
</feature>
<evidence type="ECO:0000256" key="1">
    <source>
        <dbReference type="ARBA" id="ARBA00022737"/>
    </source>
</evidence>
<dbReference type="InParanoid" id="A0A067Q2R9"/>
<gene>
    <name evidence="6" type="ORF">JAAARDRAFT_67957</name>
</gene>
<feature type="compositionally biased region" description="Polar residues" evidence="4">
    <location>
        <begin position="1"/>
        <end position="15"/>
    </location>
</feature>
<dbReference type="Pfam" id="PF00076">
    <property type="entry name" value="RRM_1"/>
    <property type="match status" value="1"/>
</dbReference>
<dbReference type="Proteomes" id="UP000027265">
    <property type="component" value="Unassembled WGS sequence"/>
</dbReference>
<dbReference type="OrthoDB" id="271725at2759"/>
<organism evidence="6 7">
    <name type="scientific">Jaapia argillacea MUCL 33604</name>
    <dbReference type="NCBI Taxonomy" id="933084"/>
    <lineage>
        <taxon>Eukaryota</taxon>
        <taxon>Fungi</taxon>
        <taxon>Dikarya</taxon>
        <taxon>Basidiomycota</taxon>
        <taxon>Agaricomycotina</taxon>
        <taxon>Agaricomycetes</taxon>
        <taxon>Agaricomycetidae</taxon>
        <taxon>Jaapiales</taxon>
        <taxon>Jaapiaceae</taxon>
        <taxon>Jaapia</taxon>
    </lineage>
</organism>
<keyword evidence="2 3" id="KW-0694">RNA-binding</keyword>
<feature type="compositionally biased region" description="Polar residues" evidence="4">
    <location>
        <begin position="87"/>
        <end position="104"/>
    </location>
</feature>
<proteinExistence type="predicted"/>
<feature type="region of interest" description="Disordered" evidence="4">
    <location>
        <begin position="639"/>
        <end position="659"/>
    </location>
</feature>
<feature type="domain" description="RRM" evidence="5">
    <location>
        <begin position="236"/>
        <end position="310"/>
    </location>
</feature>
<dbReference type="EMBL" id="KL197714">
    <property type="protein sequence ID" value="KDQ60415.1"/>
    <property type="molecule type" value="Genomic_DNA"/>
</dbReference>
<feature type="region of interest" description="Disordered" evidence="4">
    <location>
        <begin position="87"/>
        <end position="142"/>
    </location>
</feature>
<feature type="compositionally biased region" description="Low complexity" evidence="4">
    <location>
        <begin position="329"/>
        <end position="344"/>
    </location>
</feature>
<dbReference type="PANTHER" id="PTHR24012">
    <property type="entry name" value="RNA BINDING PROTEIN"/>
    <property type="match status" value="1"/>
</dbReference>
<evidence type="ECO:0000313" key="7">
    <source>
        <dbReference type="Proteomes" id="UP000027265"/>
    </source>
</evidence>
<dbReference type="InterPro" id="IPR035979">
    <property type="entry name" value="RBD_domain_sf"/>
</dbReference>
<evidence type="ECO:0000256" key="3">
    <source>
        <dbReference type="PROSITE-ProRule" id="PRU00176"/>
    </source>
</evidence>
<feature type="region of interest" description="Disordered" evidence="4">
    <location>
        <begin position="790"/>
        <end position="825"/>
    </location>
</feature>
<feature type="region of interest" description="Disordered" evidence="4">
    <location>
        <begin position="1"/>
        <end position="73"/>
    </location>
</feature>
<feature type="compositionally biased region" description="Polar residues" evidence="4">
    <location>
        <begin position="132"/>
        <end position="142"/>
    </location>
</feature>
<dbReference type="SMART" id="SM00360">
    <property type="entry name" value="RRM"/>
    <property type="match status" value="2"/>
</dbReference>
<feature type="compositionally biased region" description="Polar residues" evidence="4">
    <location>
        <begin position="169"/>
        <end position="191"/>
    </location>
</feature>
<feature type="compositionally biased region" description="Basic and acidic residues" evidence="4">
    <location>
        <begin position="345"/>
        <end position="357"/>
    </location>
</feature>
<evidence type="ECO:0000256" key="4">
    <source>
        <dbReference type="SAM" id="MobiDB-lite"/>
    </source>
</evidence>
<dbReference type="Gene3D" id="3.30.70.330">
    <property type="match status" value="2"/>
</dbReference>
<dbReference type="AlphaFoldDB" id="A0A067Q2R9"/>
<evidence type="ECO:0000313" key="6">
    <source>
        <dbReference type="EMBL" id="KDQ60415.1"/>
    </source>
</evidence>
<keyword evidence="7" id="KW-1185">Reference proteome</keyword>
<dbReference type="SUPFAM" id="SSF54928">
    <property type="entry name" value="RNA-binding domain, RBD"/>
    <property type="match status" value="2"/>
</dbReference>
<protein>
    <recommendedName>
        <fullName evidence="5">RRM domain-containing protein</fullName>
    </recommendedName>
</protein>
<feature type="compositionally biased region" description="Polar residues" evidence="4">
    <location>
        <begin position="61"/>
        <end position="71"/>
    </location>
</feature>
<dbReference type="GO" id="GO:0003723">
    <property type="term" value="F:RNA binding"/>
    <property type="evidence" value="ECO:0007669"/>
    <property type="project" value="UniProtKB-UniRule"/>
</dbReference>